<dbReference type="RefSeq" id="WP_342075163.1">
    <property type="nucleotide sequence ID" value="NZ_CP151764.2"/>
</dbReference>
<evidence type="ECO:0000313" key="1">
    <source>
        <dbReference type="EMBL" id="WZU65831.1"/>
    </source>
</evidence>
<organism evidence="1 2">
    <name type="scientific">Yoonia rhodophyticola</name>
    <dbReference type="NCBI Taxonomy" id="3137370"/>
    <lineage>
        <taxon>Bacteria</taxon>
        <taxon>Pseudomonadati</taxon>
        <taxon>Pseudomonadota</taxon>
        <taxon>Alphaproteobacteria</taxon>
        <taxon>Rhodobacterales</taxon>
        <taxon>Paracoccaceae</taxon>
        <taxon>Yoonia</taxon>
    </lineage>
</organism>
<keyword evidence="1" id="KW-0614">Plasmid</keyword>
<protein>
    <submittedName>
        <fullName evidence="1">Uncharacterized protein</fullName>
    </submittedName>
</protein>
<sequence>MEPFSAGSTISINAVTWKQIEQSRPLGKHFRVAVVPESMNPKARGKTARILSFHVFMVNELDGTEDLVIDIVDDHVVPGAVPANTVIDYVAAYSTQAELRIPFSKNASQGPAPEVRIEPYLTPSRVQWTITIDGKTLKGEGRLPRLFTLKEAVQMVSETKAPEMTLLITKPLRKLAKAKDFRMQAVTAALEKLGMKLKRWSQENDLKYETLYKVITRGDNAPNERAAIMKLTGLSEKKLWPDS</sequence>
<dbReference type="Gene3D" id="1.10.260.40">
    <property type="entry name" value="lambda repressor-like DNA-binding domains"/>
    <property type="match status" value="1"/>
</dbReference>
<dbReference type="KEGG" id="yrh:AABB31_01620"/>
<name>A0AAN0MD77_9RHOB</name>
<gene>
    <name evidence="1" type="ORF">AABB31_01620</name>
</gene>
<dbReference type="GO" id="GO:0003677">
    <property type="term" value="F:DNA binding"/>
    <property type="evidence" value="ECO:0007669"/>
    <property type="project" value="InterPro"/>
</dbReference>
<accession>A0AAN0MD77</accession>
<dbReference type="Proteomes" id="UP001470809">
    <property type="component" value="Plasmid pSS1-5"/>
</dbReference>
<dbReference type="InterPro" id="IPR010982">
    <property type="entry name" value="Lambda_DNA-bd_dom_sf"/>
</dbReference>
<reference evidence="1" key="1">
    <citation type="submission" date="2024-08" db="EMBL/GenBank/DDBJ databases">
        <title>Phylogenomic analyses of a clade within the roseobacter group suggest taxonomic reassignments of species of the genera Aestuariivita, Citreicella, Loktanella, Nautella, Pelagibaca, Ruegeria, Thalassobius, Thiobacimonas and Tropicibacter, and the proposal o.</title>
        <authorList>
            <person name="Jeon C.O."/>
        </authorList>
    </citation>
    <scope>NUCLEOTIDE SEQUENCE</scope>
    <source>
        <strain evidence="1">SS1-5</strain>
        <plasmid evidence="1">pSS1-5</plasmid>
    </source>
</reference>
<evidence type="ECO:0000313" key="2">
    <source>
        <dbReference type="Proteomes" id="UP001470809"/>
    </source>
</evidence>
<dbReference type="AlphaFoldDB" id="A0AAN0MD77"/>
<geneLocation type="plasmid" evidence="1 2">
    <name>pSS1-5</name>
</geneLocation>
<proteinExistence type="predicted"/>
<keyword evidence="2" id="KW-1185">Reference proteome</keyword>
<dbReference type="EMBL" id="CP151764">
    <property type="protein sequence ID" value="WZU65831.1"/>
    <property type="molecule type" value="Genomic_DNA"/>
</dbReference>